<evidence type="ECO:0000256" key="7">
    <source>
        <dbReference type="ARBA" id="ARBA00022729"/>
    </source>
</evidence>
<dbReference type="InterPro" id="IPR012907">
    <property type="entry name" value="Peptidase_S11_C"/>
</dbReference>
<dbReference type="Gene3D" id="2.60.410.10">
    <property type="entry name" value="D-Ala-D-Ala carboxypeptidase, C-terminal domain"/>
    <property type="match status" value="1"/>
</dbReference>
<keyword evidence="11" id="KW-0961">Cell wall biogenesis/degradation</keyword>
<evidence type="ECO:0000256" key="4">
    <source>
        <dbReference type="ARBA" id="ARBA00012448"/>
    </source>
</evidence>
<keyword evidence="9" id="KW-0133">Cell shape</keyword>
<gene>
    <name evidence="15" type="ORF">JOC86_000998</name>
</gene>
<evidence type="ECO:0000256" key="11">
    <source>
        <dbReference type="ARBA" id="ARBA00023316"/>
    </source>
</evidence>
<comment type="catalytic activity">
    <reaction evidence="12">
        <text>Preferential cleavage: (Ac)2-L-Lys-D-Ala-|-D-Ala. Also transpeptidation of peptidyl-alanyl moieties that are N-acyl substituents of D-alanine.</text>
        <dbReference type="EC" id="3.4.16.4"/>
    </reaction>
</comment>
<dbReference type="PANTHER" id="PTHR21581">
    <property type="entry name" value="D-ALANYL-D-ALANINE CARBOXYPEPTIDASE"/>
    <property type="match status" value="1"/>
</dbReference>
<dbReference type="GO" id="GO:0009002">
    <property type="term" value="F:serine-type D-Ala-D-Ala carboxypeptidase activity"/>
    <property type="evidence" value="ECO:0007669"/>
    <property type="project" value="UniProtKB-EC"/>
</dbReference>
<dbReference type="PANTHER" id="PTHR21581:SF11">
    <property type="entry name" value="D-ALANYL-D-ALANINE CARBOXYPEPTIDASE DACA"/>
    <property type="match status" value="1"/>
</dbReference>
<keyword evidence="6" id="KW-0645">Protease</keyword>
<evidence type="ECO:0000256" key="3">
    <source>
        <dbReference type="ARBA" id="ARBA00007164"/>
    </source>
</evidence>
<evidence type="ECO:0000313" key="16">
    <source>
        <dbReference type="Proteomes" id="UP001646157"/>
    </source>
</evidence>
<keyword evidence="10" id="KW-0573">Peptidoglycan synthesis</keyword>
<dbReference type="Gene3D" id="3.40.710.10">
    <property type="entry name" value="DD-peptidase/beta-lactamase superfamily"/>
    <property type="match status" value="1"/>
</dbReference>
<dbReference type="SUPFAM" id="SSF69189">
    <property type="entry name" value="Penicillin-binding protein associated domain"/>
    <property type="match status" value="1"/>
</dbReference>
<evidence type="ECO:0000313" key="15">
    <source>
        <dbReference type="EMBL" id="MBM7584461.1"/>
    </source>
</evidence>
<evidence type="ECO:0000256" key="10">
    <source>
        <dbReference type="ARBA" id="ARBA00022984"/>
    </source>
</evidence>
<evidence type="ECO:0000256" key="1">
    <source>
        <dbReference type="ARBA" id="ARBA00003217"/>
    </source>
</evidence>
<keyword evidence="8 15" id="KW-0378">Hydrolase</keyword>
<dbReference type="EMBL" id="JAFBDZ010000001">
    <property type="protein sequence ID" value="MBM7584461.1"/>
    <property type="molecule type" value="Genomic_DNA"/>
</dbReference>
<evidence type="ECO:0000256" key="8">
    <source>
        <dbReference type="ARBA" id="ARBA00022801"/>
    </source>
</evidence>
<evidence type="ECO:0000256" key="13">
    <source>
        <dbReference type="RuleBase" id="RU004016"/>
    </source>
</evidence>
<evidence type="ECO:0000259" key="14">
    <source>
        <dbReference type="SMART" id="SM00936"/>
    </source>
</evidence>
<sequence>MNTNIYKKYIAVFLICFITMVHLPQQIQAEEKLTINADAAILVEVDSGKILFKHNANKALGIASMTKMMTEYLVLEAVETGKVKWDQTYTVSDKVYALANAPGLSNVPLHADEQYTVKELYEAMVIKSANGASIALAEVVAGSEGEFVKMMNQKAKELELEHYQFVNSTGLSNYDMLGMHPEGTDVNAENLMSAKDTAALAYHLINDFPEVLETASLSTKDFRKGTNEELIMKNTNAMLPGRTFEYKGADGLKTGTTPFAGSTFTGTAKRNGVRYISVIMDSKDALDNPSSAERFIQTAELFDYGFHNFSNVEFTFDDVEKKAKHTIPVADGKEEKVEIKTKEHLSLRIKTENKSNAKLELTIDESKLNEDGELQAPIEEGEKIGELTVEDPKKYDYIIKPTDTEQKIDVYAAASVEKENWFVRSAKAIGDFFGSIF</sequence>
<keyword evidence="16" id="KW-1185">Reference proteome</keyword>
<dbReference type="InterPro" id="IPR018044">
    <property type="entry name" value="Peptidase_S11"/>
</dbReference>
<dbReference type="PRINTS" id="PR00725">
    <property type="entry name" value="DADACBPTASE1"/>
</dbReference>
<dbReference type="Pfam" id="PF00768">
    <property type="entry name" value="Peptidase_S11"/>
    <property type="match status" value="1"/>
</dbReference>
<accession>A0ABS2N9C4</accession>
<comment type="similarity">
    <text evidence="3 13">Belongs to the peptidase S11 family.</text>
</comment>
<dbReference type="Pfam" id="PF07943">
    <property type="entry name" value="PBP5_C"/>
    <property type="match status" value="1"/>
</dbReference>
<name>A0ABS2N9C4_9BACI</name>
<organism evidence="15 16">
    <name type="scientific">Rossellomorea pakistanensis</name>
    <dbReference type="NCBI Taxonomy" id="992288"/>
    <lineage>
        <taxon>Bacteria</taxon>
        <taxon>Bacillati</taxon>
        <taxon>Bacillota</taxon>
        <taxon>Bacilli</taxon>
        <taxon>Bacillales</taxon>
        <taxon>Bacillaceae</taxon>
        <taxon>Rossellomorea</taxon>
    </lineage>
</organism>
<dbReference type="InterPro" id="IPR001967">
    <property type="entry name" value="Peptidase_S11_N"/>
</dbReference>
<dbReference type="Proteomes" id="UP001646157">
    <property type="component" value="Unassembled WGS sequence"/>
</dbReference>
<evidence type="ECO:0000256" key="5">
    <source>
        <dbReference type="ARBA" id="ARBA00022645"/>
    </source>
</evidence>
<feature type="domain" description="Peptidase S11 D-Ala-D-Ala carboxypeptidase A C-terminal" evidence="14">
    <location>
        <begin position="316"/>
        <end position="418"/>
    </location>
</feature>
<comment type="pathway">
    <text evidence="2">Cell wall biogenesis; peptidoglycan biosynthesis.</text>
</comment>
<comment type="function">
    <text evidence="1">Removes C-terminal D-alanyl residues from sugar-peptide cell wall precursors.</text>
</comment>
<dbReference type="InterPro" id="IPR037167">
    <property type="entry name" value="Peptidase_S11_C_sf"/>
</dbReference>
<dbReference type="InterPro" id="IPR015956">
    <property type="entry name" value="Peniciliin-bd_prot_C_sf"/>
</dbReference>
<evidence type="ECO:0000256" key="6">
    <source>
        <dbReference type="ARBA" id="ARBA00022670"/>
    </source>
</evidence>
<dbReference type="SUPFAM" id="SSF56601">
    <property type="entry name" value="beta-lactamase/transpeptidase-like"/>
    <property type="match status" value="1"/>
</dbReference>
<dbReference type="SMART" id="SM00936">
    <property type="entry name" value="PBP5_C"/>
    <property type="match status" value="1"/>
</dbReference>
<protein>
    <recommendedName>
        <fullName evidence="4">serine-type D-Ala-D-Ala carboxypeptidase</fullName>
        <ecNumber evidence="4">3.4.16.4</ecNumber>
    </recommendedName>
</protein>
<evidence type="ECO:0000256" key="9">
    <source>
        <dbReference type="ARBA" id="ARBA00022960"/>
    </source>
</evidence>
<reference evidence="15 16" key="1">
    <citation type="submission" date="2021-01" db="EMBL/GenBank/DDBJ databases">
        <title>Genomic Encyclopedia of Type Strains, Phase IV (KMG-IV): sequencing the most valuable type-strain genomes for metagenomic binning, comparative biology and taxonomic classification.</title>
        <authorList>
            <person name="Goeker M."/>
        </authorList>
    </citation>
    <scope>NUCLEOTIDE SEQUENCE [LARGE SCALE GENOMIC DNA]</scope>
    <source>
        <strain evidence="15 16">DSM 24834</strain>
    </source>
</reference>
<comment type="caution">
    <text evidence="15">The sequence shown here is derived from an EMBL/GenBank/DDBJ whole genome shotgun (WGS) entry which is preliminary data.</text>
</comment>
<proteinExistence type="inferred from homology"/>
<dbReference type="InterPro" id="IPR012338">
    <property type="entry name" value="Beta-lactam/transpept-like"/>
</dbReference>
<dbReference type="EC" id="3.4.16.4" evidence="4"/>
<keyword evidence="5 15" id="KW-0121">Carboxypeptidase</keyword>
<evidence type="ECO:0000256" key="12">
    <source>
        <dbReference type="ARBA" id="ARBA00034000"/>
    </source>
</evidence>
<evidence type="ECO:0000256" key="2">
    <source>
        <dbReference type="ARBA" id="ARBA00004752"/>
    </source>
</evidence>
<keyword evidence="7" id="KW-0732">Signal</keyword>